<name>A0ACB8EMU6_9SAUR</name>
<reference evidence="1" key="1">
    <citation type="submission" date="2021-08" db="EMBL/GenBank/DDBJ databases">
        <title>The first chromosome-level gecko genome reveals the dynamic sex chromosomes of Neotropical dwarf geckos (Sphaerodactylidae: Sphaerodactylus).</title>
        <authorList>
            <person name="Pinto B.J."/>
            <person name="Keating S.E."/>
            <person name="Gamble T."/>
        </authorList>
    </citation>
    <scope>NUCLEOTIDE SEQUENCE</scope>
    <source>
        <strain evidence="1">TG3544</strain>
    </source>
</reference>
<evidence type="ECO:0000313" key="2">
    <source>
        <dbReference type="Proteomes" id="UP000827872"/>
    </source>
</evidence>
<comment type="caution">
    <text evidence="1">The sequence shown here is derived from an EMBL/GenBank/DDBJ whole genome shotgun (WGS) entry which is preliminary data.</text>
</comment>
<dbReference type="EMBL" id="CM037616">
    <property type="protein sequence ID" value="KAH7993647.1"/>
    <property type="molecule type" value="Genomic_DNA"/>
</dbReference>
<organism evidence="1 2">
    <name type="scientific">Sphaerodactylus townsendi</name>
    <dbReference type="NCBI Taxonomy" id="933632"/>
    <lineage>
        <taxon>Eukaryota</taxon>
        <taxon>Metazoa</taxon>
        <taxon>Chordata</taxon>
        <taxon>Craniata</taxon>
        <taxon>Vertebrata</taxon>
        <taxon>Euteleostomi</taxon>
        <taxon>Lepidosauria</taxon>
        <taxon>Squamata</taxon>
        <taxon>Bifurcata</taxon>
        <taxon>Gekkota</taxon>
        <taxon>Sphaerodactylidae</taxon>
        <taxon>Sphaerodactylus</taxon>
    </lineage>
</organism>
<accession>A0ACB8EMU6</accession>
<evidence type="ECO:0000313" key="1">
    <source>
        <dbReference type="EMBL" id="KAH7993647.1"/>
    </source>
</evidence>
<keyword evidence="2" id="KW-1185">Reference proteome</keyword>
<sequence length="451" mass="48580">MADQCFSPPRGYFHKSAAEATRSVRKRSNSSRSQEALEAPSKNVGSASSHTDQVRSSPNEPAKKKSSGSAPSPLARNKRSEQPRSERPLSTPLTVVRSSPAHTPDRAGDTFPSRLTGRSAQAPPDDGAPQQGHNDVSDRDSPSGGSRQDCTREGNEPCTMEEGEVMLDAEAPFNWQSLTPADFANFLNKAIEDKLQQFHRAGEHASSTHFSSGAHQPHAHVSRGYPSSPLLVPEDSSHRHDSAGPRSSRRNPPLPRTMPDLLPDLHPLGSILSTFLEMKEKVQKRMRPSERFSEEILVLPDNSHKCFKYEELGFLVAKTISALDLHDAADAQVPGAAASLPSIKGCPKGEKKFACPECPKRFMRSDHLSKHIKTHQNKKGVAPNSMPMDVSMDPGISAEGAAGATPSALIATNMVAMEAICPEGIARLASSGINVMQVADLQSINISGNGF</sequence>
<gene>
    <name evidence="1" type="ORF">K3G42_031740</name>
</gene>
<proteinExistence type="predicted"/>
<dbReference type="Proteomes" id="UP000827872">
    <property type="component" value="Linkage Group LG03"/>
</dbReference>
<protein>
    <submittedName>
        <fullName evidence="1">Uncharacterized protein</fullName>
    </submittedName>
</protein>